<reference evidence="1 2" key="2">
    <citation type="submission" date="2018-06" db="EMBL/GenBank/DDBJ databases">
        <title>Metagenomic assembly of (sub)arctic Cyanobacteria and their associated microbiome from non-axenic cultures.</title>
        <authorList>
            <person name="Baurain D."/>
        </authorList>
    </citation>
    <scope>NUCLEOTIDE SEQUENCE [LARGE SCALE GENOMIC DNA]</scope>
    <source>
        <strain evidence="1">ULC066bin1</strain>
    </source>
</reference>
<gene>
    <name evidence="1" type="ORF">DCF19_17310</name>
</gene>
<comment type="caution">
    <text evidence="1">The sequence shown here is derived from an EMBL/GenBank/DDBJ whole genome shotgun (WGS) entry which is preliminary data.</text>
</comment>
<dbReference type="Gene3D" id="1.10.10.60">
    <property type="entry name" value="Homeodomain-like"/>
    <property type="match status" value="1"/>
</dbReference>
<dbReference type="Proteomes" id="UP000249467">
    <property type="component" value="Unassembled WGS sequence"/>
</dbReference>
<accession>A0A2W4VYK8</accession>
<evidence type="ECO:0000313" key="2">
    <source>
        <dbReference type="Proteomes" id="UP000249467"/>
    </source>
</evidence>
<organism evidence="1 2">
    <name type="scientific">Pseudanabaena frigida</name>
    <dbReference type="NCBI Taxonomy" id="945775"/>
    <lineage>
        <taxon>Bacteria</taxon>
        <taxon>Bacillati</taxon>
        <taxon>Cyanobacteriota</taxon>
        <taxon>Cyanophyceae</taxon>
        <taxon>Pseudanabaenales</taxon>
        <taxon>Pseudanabaenaceae</taxon>
        <taxon>Pseudanabaena</taxon>
    </lineage>
</organism>
<name>A0A2W4VYK8_9CYAN</name>
<proteinExistence type="predicted"/>
<evidence type="ECO:0000313" key="1">
    <source>
        <dbReference type="EMBL" id="PZO38004.1"/>
    </source>
</evidence>
<dbReference type="EMBL" id="QBML01000026">
    <property type="protein sequence ID" value="PZO38004.1"/>
    <property type="molecule type" value="Genomic_DNA"/>
</dbReference>
<reference evidence="1 2" key="1">
    <citation type="submission" date="2018-04" db="EMBL/GenBank/DDBJ databases">
        <authorList>
            <person name="Go L.Y."/>
            <person name="Mitchell J.A."/>
        </authorList>
    </citation>
    <scope>NUCLEOTIDE SEQUENCE [LARGE SCALE GENOMIC DNA]</scope>
    <source>
        <strain evidence="1">ULC066bin1</strain>
    </source>
</reference>
<protein>
    <submittedName>
        <fullName evidence="1">Uncharacterized protein</fullName>
    </submittedName>
</protein>
<dbReference type="AlphaFoldDB" id="A0A2W4VYK8"/>
<sequence>MGYRSSIWVIKYQLNKKPIKGTDGGIKIVSQIIETAKALLFSGIFLRLVAKNLGVSVPTLHLWIPASSMP</sequence>